<evidence type="ECO:0000259" key="3">
    <source>
        <dbReference type="PROSITE" id="PS50011"/>
    </source>
</evidence>
<name>A0A978W6D2_ZIZJJ</name>
<sequence>MLRRFKNSECKTKESFYLKNGAALLEQMIICFNGKCNPIRIYSENYLKDATIDFHDNRELHRDWNYNLYKDDHGNGQFLVKKFKPIAVPFSYNSLQLIAEEAAIALQMSKHKNVLKLLCCCPETDLPIFDELHDTCLKANILEDGNRGQLTECAEVALSYLPNMFSGFRNHKRKTREKNFLKNGAAVLEQLIISFNGNCNPIRMYSEENLKKATNNFHHDRVTHRDFNYTLYKGIHQGRYISVKKFKPLLGLNLYGHVFLDHDNVAKLSEFQTSVPIPAGETHVVAGVFGTHGFAAPDVEKYGWHTEKSDVYGFGILLCEILTGKRYDALRWGSEFSDIYRRNSSNSVVESNDAWGRDLANVCAIHLKTKSNIWDEENRVQVMECAELVERCLQTNPNERPDMIQVAKALRFNKNIQH</sequence>
<proteinExistence type="predicted"/>
<dbReference type="Gene3D" id="1.10.510.10">
    <property type="entry name" value="Transferase(Phosphotransferase) domain 1"/>
    <property type="match status" value="1"/>
</dbReference>
<dbReference type="EMBL" id="JAEACU010000001">
    <property type="protein sequence ID" value="KAH7547516.1"/>
    <property type="molecule type" value="Genomic_DNA"/>
</dbReference>
<dbReference type="GO" id="GO:0007166">
    <property type="term" value="P:cell surface receptor signaling pathway"/>
    <property type="evidence" value="ECO:0007669"/>
    <property type="project" value="InterPro"/>
</dbReference>
<dbReference type="SMART" id="SM00220">
    <property type="entry name" value="S_TKc"/>
    <property type="match status" value="1"/>
</dbReference>
<accession>A0A978W6D2</accession>
<dbReference type="AlphaFoldDB" id="A0A978W6D2"/>
<keyword evidence="2" id="KW-0067">ATP-binding</keyword>
<dbReference type="InterPro" id="IPR045274">
    <property type="entry name" value="WAK-like"/>
</dbReference>
<reference evidence="4" key="1">
    <citation type="journal article" date="2021" name="Front. Plant Sci.">
        <title>Chromosome-Scale Genome Assembly for Chinese Sour Jujube and Insights Into Its Genome Evolution and Domestication Signature.</title>
        <authorList>
            <person name="Shen L.-Y."/>
            <person name="Luo H."/>
            <person name="Wang X.-L."/>
            <person name="Wang X.-M."/>
            <person name="Qiu X.-J."/>
            <person name="Liu H."/>
            <person name="Zhou S.-S."/>
            <person name="Jia K.-H."/>
            <person name="Nie S."/>
            <person name="Bao Y.-T."/>
            <person name="Zhang R.-G."/>
            <person name="Yun Q.-Z."/>
            <person name="Chai Y.-H."/>
            <person name="Lu J.-Y."/>
            <person name="Li Y."/>
            <person name="Zhao S.-W."/>
            <person name="Mao J.-F."/>
            <person name="Jia S.-G."/>
            <person name="Mao Y.-M."/>
        </authorList>
    </citation>
    <scope>NUCLEOTIDE SEQUENCE</scope>
    <source>
        <strain evidence="4">AT0</strain>
        <tissue evidence="4">Leaf</tissue>
    </source>
</reference>
<dbReference type="InterPro" id="IPR011009">
    <property type="entry name" value="Kinase-like_dom_sf"/>
</dbReference>
<gene>
    <name evidence="4" type="ORF">FEM48_Zijuj01G0318200</name>
</gene>
<evidence type="ECO:0000256" key="2">
    <source>
        <dbReference type="ARBA" id="ARBA00022840"/>
    </source>
</evidence>
<evidence type="ECO:0000256" key="1">
    <source>
        <dbReference type="ARBA" id="ARBA00022741"/>
    </source>
</evidence>
<dbReference type="GO" id="GO:0004674">
    <property type="term" value="F:protein serine/threonine kinase activity"/>
    <property type="evidence" value="ECO:0007669"/>
    <property type="project" value="TreeGrafter"/>
</dbReference>
<dbReference type="Pfam" id="PF00069">
    <property type="entry name" value="Pkinase"/>
    <property type="match status" value="1"/>
</dbReference>
<feature type="domain" description="Protein kinase" evidence="3">
    <location>
        <begin position="54"/>
        <end position="418"/>
    </location>
</feature>
<dbReference type="GO" id="GO:0005886">
    <property type="term" value="C:plasma membrane"/>
    <property type="evidence" value="ECO:0007669"/>
    <property type="project" value="TreeGrafter"/>
</dbReference>
<dbReference type="GO" id="GO:0005524">
    <property type="term" value="F:ATP binding"/>
    <property type="evidence" value="ECO:0007669"/>
    <property type="project" value="UniProtKB-KW"/>
</dbReference>
<dbReference type="InterPro" id="IPR000719">
    <property type="entry name" value="Prot_kinase_dom"/>
</dbReference>
<dbReference type="SUPFAM" id="SSF56112">
    <property type="entry name" value="Protein kinase-like (PK-like)"/>
    <property type="match status" value="1"/>
</dbReference>
<organism evidence="4 5">
    <name type="scientific">Ziziphus jujuba var. spinosa</name>
    <dbReference type="NCBI Taxonomy" id="714518"/>
    <lineage>
        <taxon>Eukaryota</taxon>
        <taxon>Viridiplantae</taxon>
        <taxon>Streptophyta</taxon>
        <taxon>Embryophyta</taxon>
        <taxon>Tracheophyta</taxon>
        <taxon>Spermatophyta</taxon>
        <taxon>Magnoliopsida</taxon>
        <taxon>eudicotyledons</taxon>
        <taxon>Gunneridae</taxon>
        <taxon>Pentapetalae</taxon>
        <taxon>rosids</taxon>
        <taxon>fabids</taxon>
        <taxon>Rosales</taxon>
        <taxon>Rhamnaceae</taxon>
        <taxon>Paliureae</taxon>
        <taxon>Ziziphus</taxon>
    </lineage>
</organism>
<evidence type="ECO:0000313" key="4">
    <source>
        <dbReference type="EMBL" id="KAH7547516.1"/>
    </source>
</evidence>
<comment type="caution">
    <text evidence="4">The sequence shown here is derived from an EMBL/GenBank/DDBJ whole genome shotgun (WGS) entry which is preliminary data.</text>
</comment>
<dbReference type="PANTHER" id="PTHR27005">
    <property type="entry name" value="WALL-ASSOCIATED RECEPTOR KINASE-LIKE 21"/>
    <property type="match status" value="1"/>
</dbReference>
<evidence type="ECO:0000313" key="5">
    <source>
        <dbReference type="Proteomes" id="UP000813462"/>
    </source>
</evidence>
<protein>
    <recommendedName>
        <fullName evidence="3">Protein kinase domain-containing protein</fullName>
    </recommendedName>
</protein>
<dbReference type="PROSITE" id="PS50011">
    <property type="entry name" value="PROTEIN_KINASE_DOM"/>
    <property type="match status" value="1"/>
</dbReference>
<keyword evidence="1" id="KW-0547">Nucleotide-binding</keyword>
<dbReference type="Proteomes" id="UP000813462">
    <property type="component" value="Unassembled WGS sequence"/>
</dbReference>
<dbReference type="PANTHER" id="PTHR27005:SF522">
    <property type="entry name" value="NON-FUNCTIONAL PSEUDOKINASE ZED1-LIKE"/>
    <property type="match status" value="1"/>
</dbReference>